<evidence type="ECO:0000313" key="9">
    <source>
        <dbReference type="Proteomes" id="UP000289152"/>
    </source>
</evidence>
<sequence>MYKPNSSQGYYPPSDNLPPPDGQGQWQTRDPNQRPTQDISSQPQPQYAWYGQPSDTSPVYRQTPPQPPSATFPPPNYQTFPTPTREPESMTPPTKNERTTSQSHSQTGGNKKKRKKTTIDVVDTDAAGSEMGEKEKRTKTGRACDACRTKKIRCDILTSTSPNVSETPICAHCKQYNLECTFFLPITETRFKKRRMTEEHTSDSPHPRGRGETGSPAESRRSEVQARVEGPTSLSFLLHTTIPATASEAYDLRNHTSWEVTEDGDGLIRVNAPPTVSDTTEADLGDPTKHHNKLNKPLLSAHTISLLVNAYFDSLSPLFPIITRTEFATKTSPSPLLLYAICGLGATRRQFPREVFAGVRGVINGLLRSNDILSDARLENVQALLLLAQVGDLHAQPTAATASAALIRTGTATRMAQDMGLHRESTQRAQTAQDLAFVELRRRVWAACVILDRWYGAALGIPLLVDLLDCDVLLPAPYDIIPEAEPSSWPIEKSYIGLAEHLKLSILIGRVLKTIYSPTGLKLTTDEQLRGLLSDMESWKENLPQELRFHGSSSSHIVGLLHMGYCALQFLFWRVFIRITHILPPHIKIGVEVERWSQTTQMASEAIEWLSHNDDALDSLFIFSYAATSCALIQYHTWARRRDSSALEMLKLIKETAHNWEKAVQPDQMSIRRKTCETMTLLYEAALKTRQEGPEPDRPPLNPTAGVAPRPTYGRARWVHDSSRPGGGFWLARDESERKDAGIALDKDIVVQQSGDSENQAEGSTTGQQTSERRDEHMELLQSMQTAANNLNPQMNLETYAQFPSGPGAGNEMGQIDPFGSLGMADPSGFDPNFLDGLPMSGFNWNEWNNYFEQIDKMAPGGTQFQ</sequence>
<dbReference type="SMART" id="SM00906">
    <property type="entry name" value="Fungal_trans"/>
    <property type="match status" value="1"/>
</dbReference>
<feature type="domain" description="Zn(2)-C6 fungal-type" evidence="7">
    <location>
        <begin position="143"/>
        <end position="182"/>
    </location>
</feature>
<dbReference type="Proteomes" id="UP000289152">
    <property type="component" value="Unassembled WGS sequence"/>
</dbReference>
<dbReference type="Pfam" id="PF00172">
    <property type="entry name" value="Zn_clus"/>
    <property type="match status" value="1"/>
</dbReference>
<evidence type="ECO:0000259" key="7">
    <source>
        <dbReference type="PROSITE" id="PS50048"/>
    </source>
</evidence>
<feature type="compositionally biased region" description="Polar residues" evidence="6">
    <location>
        <begin position="91"/>
        <end position="109"/>
    </location>
</feature>
<dbReference type="CDD" id="cd12148">
    <property type="entry name" value="fungal_TF_MHR"/>
    <property type="match status" value="1"/>
</dbReference>
<dbReference type="InterPro" id="IPR036864">
    <property type="entry name" value="Zn2-C6_fun-type_DNA-bd_sf"/>
</dbReference>
<evidence type="ECO:0000256" key="5">
    <source>
        <dbReference type="ARBA" id="ARBA00023242"/>
    </source>
</evidence>
<name>A0A4Q1BH24_TREME</name>
<gene>
    <name evidence="8" type="ORF">M231_05859</name>
</gene>
<reference evidence="8 9" key="1">
    <citation type="submission" date="2016-06" db="EMBL/GenBank/DDBJ databases">
        <title>Evolution of pathogenesis and genome organization in the Tremellales.</title>
        <authorList>
            <person name="Cuomo C."/>
            <person name="Litvintseva A."/>
            <person name="Heitman J."/>
            <person name="Chen Y."/>
            <person name="Sun S."/>
            <person name="Springer D."/>
            <person name="Dromer F."/>
            <person name="Young S."/>
            <person name="Zeng Q."/>
            <person name="Chapman S."/>
            <person name="Gujja S."/>
            <person name="Saif S."/>
            <person name="Birren B."/>
        </authorList>
    </citation>
    <scope>NUCLEOTIDE SEQUENCE [LARGE SCALE GENOMIC DNA]</scope>
    <source>
        <strain evidence="8 9">ATCC 28783</strain>
    </source>
</reference>
<proteinExistence type="predicted"/>
<dbReference type="GO" id="GO:0000981">
    <property type="term" value="F:DNA-binding transcription factor activity, RNA polymerase II-specific"/>
    <property type="evidence" value="ECO:0007669"/>
    <property type="project" value="InterPro"/>
</dbReference>
<dbReference type="PANTHER" id="PTHR31668:SF26">
    <property type="entry name" value="GLUCOSE TRANSPORT TRANSCRIPTION REGULATOR RGT1-RELATED"/>
    <property type="match status" value="1"/>
</dbReference>
<comment type="caution">
    <text evidence="8">The sequence shown here is derived from an EMBL/GenBank/DDBJ whole genome shotgun (WGS) entry which is preliminary data.</text>
</comment>
<dbReference type="GO" id="GO:0008270">
    <property type="term" value="F:zinc ion binding"/>
    <property type="evidence" value="ECO:0007669"/>
    <property type="project" value="InterPro"/>
</dbReference>
<feature type="region of interest" description="Disordered" evidence="6">
    <location>
        <begin position="689"/>
        <end position="709"/>
    </location>
</feature>
<keyword evidence="9" id="KW-1185">Reference proteome</keyword>
<feature type="compositionally biased region" description="Basic and acidic residues" evidence="6">
    <location>
        <begin position="689"/>
        <end position="698"/>
    </location>
</feature>
<evidence type="ECO:0000256" key="1">
    <source>
        <dbReference type="ARBA" id="ARBA00022723"/>
    </source>
</evidence>
<feature type="region of interest" description="Disordered" evidence="6">
    <location>
        <begin position="267"/>
        <end position="289"/>
    </location>
</feature>
<evidence type="ECO:0000256" key="4">
    <source>
        <dbReference type="ARBA" id="ARBA00023163"/>
    </source>
</evidence>
<dbReference type="SUPFAM" id="SSF57701">
    <property type="entry name" value="Zn2/Cys6 DNA-binding domain"/>
    <property type="match status" value="1"/>
</dbReference>
<feature type="region of interest" description="Disordered" evidence="6">
    <location>
        <begin position="752"/>
        <end position="776"/>
    </location>
</feature>
<dbReference type="VEuPathDB" id="FungiDB:TREMEDRAFT_35093"/>
<dbReference type="PANTHER" id="PTHR31668">
    <property type="entry name" value="GLUCOSE TRANSPORT TRANSCRIPTION REGULATOR RGT1-RELATED-RELATED"/>
    <property type="match status" value="1"/>
</dbReference>
<feature type="compositionally biased region" description="Pro residues" evidence="6">
    <location>
        <begin position="64"/>
        <end position="76"/>
    </location>
</feature>
<dbReference type="InParanoid" id="A0A4Q1BH24"/>
<dbReference type="InterPro" id="IPR007219">
    <property type="entry name" value="XnlR_reg_dom"/>
</dbReference>
<keyword evidence="1" id="KW-0479">Metal-binding</keyword>
<dbReference type="EMBL" id="SDIL01000084">
    <property type="protein sequence ID" value="RXK36885.1"/>
    <property type="molecule type" value="Genomic_DNA"/>
</dbReference>
<feature type="region of interest" description="Disordered" evidence="6">
    <location>
        <begin position="193"/>
        <end position="229"/>
    </location>
</feature>
<keyword evidence="5" id="KW-0539">Nucleus</keyword>
<keyword evidence="2" id="KW-0805">Transcription regulation</keyword>
<evidence type="ECO:0000256" key="3">
    <source>
        <dbReference type="ARBA" id="ARBA00023125"/>
    </source>
</evidence>
<evidence type="ECO:0000256" key="6">
    <source>
        <dbReference type="SAM" id="MobiDB-lite"/>
    </source>
</evidence>
<dbReference type="STRING" id="5217.A0A4Q1BH24"/>
<dbReference type="OrthoDB" id="4161332at2759"/>
<dbReference type="SMART" id="SM00066">
    <property type="entry name" value="GAL4"/>
    <property type="match status" value="1"/>
</dbReference>
<keyword evidence="3" id="KW-0238">DNA-binding</keyword>
<keyword evidence="4" id="KW-0804">Transcription</keyword>
<dbReference type="InterPro" id="IPR001138">
    <property type="entry name" value="Zn2Cys6_DnaBD"/>
</dbReference>
<feature type="compositionally biased region" description="Polar residues" evidence="6">
    <location>
        <begin position="752"/>
        <end position="770"/>
    </location>
</feature>
<dbReference type="PROSITE" id="PS50048">
    <property type="entry name" value="ZN2_CY6_FUNGAL_2"/>
    <property type="match status" value="1"/>
</dbReference>
<dbReference type="GO" id="GO:0003677">
    <property type="term" value="F:DNA binding"/>
    <property type="evidence" value="ECO:0007669"/>
    <property type="project" value="UniProtKB-KW"/>
</dbReference>
<evidence type="ECO:0000256" key="2">
    <source>
        <dbReference type="ARBA" id="ARBA00023015"/>
    </source>
</evidence>
<organism evidence="8 9">
    <name type="scientific">Tremella mesenterica</name>
    <name type="common">Jelly fungus</name>
    <dbReference type="NCBI Taxonomy" id="5217"/>
    <lineage>
        <taxon>Eukaryota</taxon>
        <taxon>Fungi</taxon>
        <taxon>Dikarya</taxon>
        <taxon>Basidiomycota</taxon>
        <taxon>Agaricomycotina</taxon>
        <taxon>Tremellomycetes</taxon>
        <taxon>Tremellales</taxon>
        <taxon>Tremellaceae</taxon>
        <taxon>Tremella</taxon>
    </lineage>
</organism>
<accession>A0A4Q1BH24</accession>
<feature type="region of interest" description="Disordered" evidence="6">
    <location>
        <begin position="1"/>
        <end position="134"/>
    </location>
</feature>
<dbReference type="Pfam" id="PF04082">
    <property type="entry name" value="Fungal_trans"/>
    <property type="match status" value="1"/>
</dbReference>
<dbReference type="GO" id="GO:0006351">
    <property type="term" value="P:DNA-templated transcription"/>
    <property type="evidence" value="ECO:0007669"/>
    <property type="project" value="InterPro"/>
</dbReference>
<protein>
    <recommendedName>
        <fullName evidence="7">Zn(2)-C6 fungal-type domain-containing protein</fullName>
    </recommendedName>
</protein>
<dbReference type="CDD" id="cd00067">
    <property type="entry name" value="GAL4"/>
    <property type="match status" value="1"/>
</dbReference>
<dbReference type="AlphaFoldDB" id="A0A4Q1BH24"/>
<dbReference type="InterPro" id="IPR050797">
    <property type="entry name" value="Carb_Metab_Trans_Reg"/>
</dbReference>
<feature type="compositionally biased region" description="Basic and acidic residues" evidence="6">
    <location>
        <begin position="196"/>
        <end position="211"/>
    </location>
</feature>
<evidence type="ECO:0000313" key="8">
    <source>
        <dbReference type="EMBL" id="RXK36885.1"/>
    </source>
</evidence>
<feature type="compositionally biased region" description="Polar residues" evidence="6">
    <location>
        <begin position="24"/>
        <end position="45"/>
    </location>
</feature>
<dbReference type="Gene3D" id="4.10.240.10">
    <property type="entry name" value="Zn(2)-C6 fungal-type DNA-binding domain"/>
    <property type="match status" value="1"/>
</dbReference>